<evidence type="ECO:0000256" key="5">
    <source>
        <dbReference type="ARBA" id="ARBA00023187"/>
    </source>
</evidence>
<keyword evidence="10" id="KW-1185">Reference proteome</keyword>
<dbReference type="InterPro" id="IPR008409">
    <property type="entry name" value="SPF27"/>
</dbReference>
<dbReference type="PANTHER" id="PTHR13296:SF0">
    <property type="entry name" value="PRE-MRNA-SPLICING FACTOR SPF27"/>
    <property type="match status" value="1"/>
</dbReference>
<dbReference type="PANTHER" id="PTHR13296">
    <property type="entry name" value="BCAS2 PROTEIN"/>
    <property type="match status" value="1"/>
</dbReference>
<comment type="similarity">
    <text evidence="2">Belongs to the SPF27 family.</text>
</comment>
<dbReference type="EMBL" id="PGCJ01001007">
    <property type="protein sequence ID" value="PLW11752.1"/>
    <property type="molecule type" value="Genomic_DNA"/>
</dbReference>
<proteinExistence type="inferred from homology"/>
<reference evidence="9 10" key="1">
    <citation type="submission" date="2017-11" db="EMBL/GenBank/DDBJ databases">
        <title>De novo assembly and phasing of dikaryotic genomes from two isolates of Puccinia coronata f. sp. avenae, the causal agent of oat crown rust.</title>
        <authorList>
            <person name="Miller M.E."/>
            <person name="Zhang Y."/>
            <person name="Omidvar V."/>
            <person name="Sperschneider J."/>
            <person name="Schwessinger B."/>
            <person name="Raley C."/>
            <person name="Palmer J.M."/>
            <person name="Garnica D."/>
            <person name="Upadhyaya N."/>
            <person name="Rathjen J."/>
            <person name="Taylor J.M."/>
            <person name="Park R.F."/>
            <person name="Dodds P.N."/>
            <person name="Hirsch C.D."/>
            <person name="Kianian S.F."/>
            <person name="Figueroa M."/>
        </authorList>
    </citation>
    <scope>NUCLEOTIDE SEQUENCE [LARGE SCALE GENOMIC DNA]</scope>
    <source>
        <strain evidence="9">12NC29</strain>
    </source>
</reference>
<feature type="region of interest" description="Disordered" evidence="8">
    <location>
        <begin position="113"/>
        <end position="158"/>
    </location>
</feature>
<evidence type="ECO:0000256" key="4">
    <source>
        <dbReference type="ARBA" id="ARBA00022728"/>
    </source>
</evidence>
<evidence type="ECO:0000256" key="8">
    <source>
        <dbReference type="SAM" id="MobiDB-lite"/>
    </source>
</evidence>
<keyword evidence="7" id="KW-0175">Coiled coil</keyword>
<keyword evidence="3" id="KW-0507">mRNA processing</keyword>
<evidence type="ECO:0000256" key="7">
    <source>
        <dbReference type="SAM" id="Coils"/>
    </source>
</evidence>
<feature type="compositionally biased region" description="Basic residues" evidence="8">
    <location>
        <begin position="36"/>
        <end position="58"/>
    </location>
</feature>
<name>A0A2N5SET9_9BASI</name>
<dbReference type="AlphaFoldDB" id="A0A2N5SET9"/>
<evidence type="ECO:0000313" key="9">
    <source>
        <dbReference type="EMBL" id="PLW11752.1"/>
    </source>
</evidence>
<evidence type="ECO:0000313" key="10">
    <source>
        <dbReference type="Proteomes" id="UP000235388"/>
    </source>
</evidence>
<gene>
    <name evidence="9" type="ORF">PCANC_21171</name>
</gene>
<keyword evidence="6" id="KW-0539">Nucleus</keyword>
<dbReference type="STRING" id="200324.A0A2N5SET9"/>
<comment type="subcellular location">
    <subcellularLocation>
        <location evidence="1">Nucleus</location>
    </subcellularLocation>
</comment>
<dbReference type="GO" id="GO:0071013">
    <property type="term" value="C:catalytic step 2 spliceosome"/>
    <property type="evidence" value="ECO:0007669"/>
    <property type="project" value="TreeGrafter"/>
</dbReference>
<dbReference type="OrthoDB" id="205794at2759"/>
<dbReference type="GO" id="GO:0071011">
    <property type="term" value="C:precatalytic spliceosome"/>
    <property type="evidence" value="ECO:0007669"/>
    <property type="project" value="TreeGrafter"/>
</dbReference>
<dbReference type="GO" id="GO:0000974">
    <property type="term" value="C:Prp19 complex"/>
    <property type="evidence" value="ECO:0007669"/>
    <property type="project" value="TreeGrafter"/>
</dbReference>
<evidence type="ECO:0000256" key="2">
    <source>
        <dbReference type="ARBA" id="ARBA00010788"/>
    </source>
</evidence>
<sequence length="298" mass="34322">MEDLPRRLGTIQSQQFSQSGEMMFIGYKIMILGKEKRKTGVRSKSRFPMHPPGKRSKPRSNPGLLLQSGLTLEKHQSMTTIDSLPYYDRDLDIIPNLRQRIEREIELEMKSTPQPVLSANQTPTHHPFLSEFPDVPSARSSRLADKSDPNYQSHGSKDSLDIERFNIPYPDDHTHLKGWEDALSNTKSQLEHQRLRLINLDLIGKHGANHWKLSNFLVEQEIPKVEKLVEHYKNEIDNVNRRRKAHQTDVGDRLTDLAQKWQNLISTNISLEITNLNLKLEVEALQQEAANLKQSLST</sequence>
<accession>A0A2N5SET9</accession>
<keyword evidence="4" id="KW-0747">Spliceosome</keyword>
<keyword evidence="5" id="KW-0508">mRNA splicing</keyword>
<organism evidence="9 10">
    <name type="scientific">Puccinia coronata f. sp. avenae</name>
    <dbReference type="NCBI Taxonomy" id="200324"/>
    <lineage>
        <taxon>Eukaryota</taxon>
        <taxon>Fungi</taxon>
        <taxon>Dikarya</taxon>
        <taxon>Basidiomycota</taxon>
        <taxon>Pucciniomycotina</taxon>
        <taxon>Pucciniomycetes</taxon>
        <taxon>Pucciniales</taxon>
        <taxon>Pucciniaceae</taxon>
        <taxon>Puccinia</taxon>
    </lineage>
</organism>
<protein>
    <recommendedName>
        <fullName evidence="11">Pre-mRNA-splicing factor SPF27</fullName>
    </recommendedName>
</protein>
<feature type="compositionally biased region" description="Polar residues" evidence="8">
    <location>
        <begin position="113"/>
        <end position="124"/>
    </location>
</feature>
<feature type="region of interest" description="Disordered" evidence="8">
    <location>
        <begin position="36"/>
        <end position="64"/>
    </location>
</feature>
<dbReference type="GO" id="GO:0008380">
    <property type="term" value="P:RNA splicing"/>
    <property type="evidence" value="ECO:0007669"/>
    <property type="project" value="UniProtKB-KW"/>
</dbReference>
<feature type="coiled-coil region" evidence="7">
    <location>
        <begin position="222"/>
        <end position="295"/>
    </location>
</feature>
<evidence type="ECO:0008006" key="11">
    <source>
        <dbReference type="Google" id="ProtNLM"/>
    </source>
</evidence>
<dbReference type="GO" id="GO:0006397">
    <property type="term" value="P:mRNA processing"/>
    <property type="evidence" value="ECO:0007669"/>
    <property type="project" value="UniProtKB-KW"/>
</dbReference>
<dbReference type="Pfam" id="PF05700">
    <property type="entry name" value="BCAS2"/>
    <property type="match status" value="1"/>
</dbReference>
<evidence type="ECO:0000256" key="6">
    <source>
        <dbReference type="ARBA" id="ARBA00023242"/>
    </source>
</evidence>
<comment type="caution">
    <text evidence="9">The sequence shown here is derived from an EMBL/GenBank/DDBJ whole genome shotgun (WGS) entry which is preliminary data.</text>
</comment>
<evidence type="ECO:0000256" key="3">
    <source>
        <dbReference type="ARBA" id="ARBA00022664"/>
    </source>
</evidence>
<dbReference type="Proteomes" id="UP000235388">
    <property type="component" value="Unassembled WGS sequence"/>
</dbReference>
<evidence type="ECO:0000256" key="1">
    <source>
        <dbReference type="ARBA" id="ARBA00004123"/>
    </source>
</evidence>